<name>A0A7Z0CK25_9MICO</name>
<evidence type="ECO:0000313" key="2">
    <source>
        <dbReference type="Proteomes" id="UP000547973"/>
    </source>
</evidence>
<accession>A0A7Z0CK25</accession>
<evidence type="ECO:0000313" key="1">
    <source>
        <dbReference type="EMBL" id="NYI41402.1"/>
    </source>
</evidence>
<protein>
    <submittedName>
        <fullName evidence="1">Uncharacterized protein</fullName>
    </submittedName>
</protein>
<comment type="caution">
    <text evidence="1">The sequence shown here is derived from an EMBL/GenBank/DDBJ whole genome shotgun (WGS) entry which is preliminary data.</text>
</comment>
<reference evidence="1 2" key="1">
    <citation type="submission" date="2020-07" db="EMBL/GenBank/DDBJ databases">
        <title>Sequencing the genomes of 1000 actinobacteria strains.</title>
        <authorList>
            <person name="Klenk H.-P."/>
        </authorList>
    </citation>
    <scope>NUCLEOTIDE SEQUENCE [LARGE SCALE GENOMIC DNA]</scope>
    <source>
        <strain evidence="1 2">DSM 19970</strain>
    </source>
</reference>
<dbReference type="EMBL" id="JACBZO010000001">
    <property type="protein sequence ID" value="NYI41402.1"/>
    <property type="molecule type" value="Genomic_DNA"/>
</dbReference>
<organism evidence="1 2">
    <name type="scientific">Demequina lutea</name>
    <dbReference type="NCBI Taxonomy" id="431489"/>
    <lineage>
        <taxon>Bacteria</taxon>
        <taxon>Bacillati</taxon>
        <taxon>Actinomycetota</taxon>
        <taxon>Actinomycetes</taxon>
        <taxon>Micrococcales</taxon>
        <taxon>Demequinaceae</taxon>
        <taxon>Demequina</taxon>
    </lineage>
</organism>
<keyword evidence="2" id="KW-1185">Reference proteome</keyword>
<dbReference type="Proteomes" id="UP000547973">
    <property type="component" value="Unassembled WGS sequence"/>
</dbReference>
<sequence length="34" mass="3483">MSFATQQDVTGAGFERFARASGELVAARPLAAGV</sequence>
<gene>
    <name evidence="1" type="ORF">BKA03_001521</name>
</gene>
<dbReference type="AlphaFoldDB" id="A0A7Z0CK25"/>
<proteinExistence type="predicted"/>